<keyword evidence="8" id="KW-1185">Reference proteome</keyword>
<evidence type="ECO:0000256" key="4">
    <source>
        <dbReference type="ARBA" id="ARBA00022692"/>
    </source>
</evidence>
<comment type="subcellular location">
    <subcellularLocation>
        <location evidence="1">Cell outer membrane</location>
        <topology evidence="1">Multi-pass membrane protein</topology>
    </subcellularLocation>
</comment>
<gene>
    <name evidence="7" type="primary">fptA_3</name>
    <name evidence="7" type="ORF">NCTC10698_05086</name>
</gene>
<dbReference type="SUPFAM" id="SSF56935">
    <property type="entry name" value="Porins"/>
    <property type="match status" value="1"/>
</dbReference>
<keyword evidence="7" id="KW-0675">Receptor</keyword>
<dbReference type="PANTHER" id="PTHR32552:SF74">
    <property type="entry name" value="HYDROXAMATE SIDEROPHORE RECEPTOR FHUE"/>
    <property type="match status" value="1"/>
</dbReference>
<accession>A0A8B4SC55</accession>
<evidence type="ECO:0000256" key="6">
    <source>
        <dbReference type="ARBA" id="ARBA00023237"/>
    </source>
</evidence>
<protein>
    <submittedName>
        <fullName evidence="7">Fe(III)-pyochelin receptor</fullName>
    </submittedName>
</protein>
<evidence type="ECO:0000256" key="3">
    <source>
        <dbReference type="ARBA" id="ARBA00022452"/>
    </source>
</evidence>
<reference evidence="7 8" key="1">
    <citation type="submission" date="2018-06" db="EMBL/GenBank/DDBJ databases">
        <authorList>
            <consortium name="Pathogen Informatics"/>
            <person name="Doyle S."/>
        </authorList>
    </citation>
    <scope>NUCLEOTIDE SEQUENCE [LARGE SCALE GENOMIC DNA]</scope>
    <source>
        <strain evidence="7 8">NCTC10698</strain>
    </source>
</reference>
<keyword evidence="2" id="KW-0813">Transport</keyword>
<evidence type="ECO:0000313" key="8">
    <source>
        <dbReference type="Proteomes" id="UP000255070"/>
    </source>
</evidence>
<keyword evidence="5" id="KW-0472">Membrane</keyword>
<dbReference type="Gene3D" id="2.40.170.20">
    <property type="entry name" value="TonB-dependent receptor, beta-barrel domain"/>
    <property type="match status" value="1"/>
</dbReference>
<dbReference type="InterPro" id="IPR039426">
    <property type="entry name" value="TonB-dep_rcpt-like"/>
</dbReference>
<sequence>MRHCFVPIKKARPFTTPLIPRPIGGGCCYFRDGFKLSQGIDLEMTGRITPNLQLAVGYTYNSNEDRRKDSAQFSTVTPRHLFKAWADYRLSGDLRGWSVGGGCGGAELELPGFGHQRLQPGNGPL</sequence>
<dbReference type="Proteomes" id="UP000255070">
    <property type="component" value="Unassembled WGS sequence"/>
</dbReference>
<dbReference type="GO" id="GO:0015344">
    <property type="term" value="F:siderophore uptake transmembrane transporter activity"/>
    <property type="evidence" value="ECO:0007669"/>
    <property type="project" value="TreeGrafter"/>
</dbReference>
<evidence type="ECO:0000313" key="7">
    <source>
        <dbReference type="EMBL" id="SUY94688.1"/>
    </source>
</evidence>
<dbReference type="InterPro" id="IPR036942">
    <property type="entry name" value="Beta-barrel_TonB_sf"/>
</dbReference>
<dbReference type="EMBL" id="UFXL01000006">
    <property type="protein sequence ID" value="SUY94688.1"/>
    <property type="molecule type" value="Genomic_DNA"/>
</dbReference>
<evidence type="ECO:0000256" key="1">
    <source>
        <dbReference type="ARBA" id="ARBA00004571"/>
    </source>
</evidence>
<organism evidence="7 8">
    <name type="scientific">Comamonas testosteroni</name>
    <name type="common">Pseudomonas testosteroni</name>
    <dbReference type="NCBI Taxonomy" id="285"/>
    <lineage>
        <taxon>Bacteria</taxon>
        <taxon>Pseudomonadati</taxon>
        <taxon>Pseudomonadota</taxon>
        <taxon>Betaproteobacteria</taxon>
        <taxon>Burkholderiales</taxon>
        <taxon>Comamonadaceae</taxon>
        <taxon>Comamonas</taxon>
    </lineage>
</organism>
<dbReference type="PANTHER" id="PTHR32552">
    <property type="entry name" value="FERRICHROME IRON RECEPTOR-RELATED"/>
    <property type="match status" value="1"/>
</dbReference>
<dbReference type="GO" id="GO:0009279">
    <property type="term" value="C:cell outer membrane"/>
    <property type="evidence" value="ECO:0007669"/>
    <property type="project" value="UniProtKB-SubCell"/>
</dbReference>
<dbReference type="AlphaFoldDB" id="A0A8B4SC55"/>
<evidence type="ECO:0000256" key="5">
    <source>
        <dbReference type="ARBA" id="ARBA00023136"/>
    </source>
</evidence>
<keyword evidence="4" id="KW-0812">Transmembrane</keyword>
<evidence type="ECO:0000256" key="2">
    <source>
        <dbReference type="ARBA" id="ARBA00022448"/>
    </source>
</evidence>
<proteinExistence type="predicted"/>
<keyword evidence="3" id="KW-1134">Transmembrane beta strand</keyword>
<comment type="caution">
    <text evidence="7">The sequence shown here is derived from an EMBL/GenBank/DDBJ whole genome shotgun (WGS) entry which is preliminary data.</text>
</comment>
<name>A0A8B4SC55_COMTE</name>
<keyword evidence="6" id="KW-0998">Cell outer membrane</keyword>